<accession>A0A7X4GVW6</accession>
<proteinExistence type="predicted"/>
<name>A0A7X4GVW6_9BURK</name>
<dbReference type="RefSeq" id="WP_161017008.1">
    <property type="nucleotide sequence ID" value="NZ_WWCK01000011.1"/>
</dbReference>
<comment type="caution">
    <text evidence="1">The sequence shown here is derived from an EMBL/GenBank/DDBJ whole genome shotgun (WGS) entry which is preliminary data.</text>
</comment>
<dbReference type="InterPro" id="IPR016912">
    <property type="entry name" value="Phage_P2_GpU"/>
</dbReference>
<reference evidence="1 2" key="1">
    <citation type="submission" date="2019-12" db="EMBL/GenBank/DDBJ databases">
        <title>Novel species isolated from a subtropical stream in China.</title>
        <authorList>
            <person name="Lu H."/>
        </authorList>
    </citation>
    <scope>NUCLEOTIDE SEQUENCE [LARGE SCALE GENOMIC DNA]</scope>
    <source>
        <strain evidence="1 2">FT55W</strain>
    </source>
</reference>
<organism evidence="1 2">
    <name type="scientific">Duganella rivi</name>
    <dbReference type="NCBI Taxonomy" id="2666083"/>
    <lineage>
        <taxon>Bacteria</taxon>
        <taxon>Pseudomonadati</taxon>
        <taxon>Pseudomonadota</taxon>
        <taxon>Betaproteobacteria</taxon>
        <taxon>Burkholderiales</taxon>
        <taxon>Oxalobacteraceae</taxon>
        <taxon>Telluria group</taxon>
        <taxon>Duganella</taxon>
    </lineage>
</organism>
<sequence>MLMSLDQFVFGLDTLAYDALQRQTRWKHRNTSRVGARDAFQFLGPGDETISLTGVVTPEMTATGDLSALQDLRDMADEGEAYVLVDGAGYVYGAFVVEMMGENQTYHDQDGIPRKVEFTIGLTRVPDTQLSEQEQGEAEE</sequence>
<gene>
    <name evidence="1" type="ORF">GTP45_27375</name>
</gene>
<dbReference type="InterPro" id="IPR009734">
    <property type="entry name" value="Myoviridae_GpU"/>
</dbReference>
<dbReference type="AlphaFoldDB" id="A0A7X4GVW6"/>
<keyword evidence="2" id="KW-1185">Reference proteome</keyword>
<evidence type="ECO:0000313" key="2">
    <source>
        <dbReference type="Proteomes" id="UP000450012"/>
    </source>
</evidence>
<dbReference type="PIRSF" id="PIRSF029208">
    <property type="entry name" value="Phage_tail_GPU"/>
    <property type="match status" value="1"/>
</dbReference>
<protein>
    <submittedName>
        <fullName evidence="1">Oxidoreductase</fullName>
    </submittedName>
</protein>
<dbReference type="EMBL" id="WWCK01000011">
    <property type="protein sequence ID" value="MYM70503.1"/>
    <property type="molecule type" value="Genomic_DNA"/>
</dbReference>
<evidence type="ECO:0000313" key="1">
    <source>
        <dbReference type="EMBL" id="MYM70503.1"/>
    </source>
</evidence>
<dbReference type="Pfam" id="PF06995">
    <property type="entry name" value="Phage_P2_GpU"/>
    <property type="match status" value="1"/>
</dbReference>
<dbReference type="Proteomes" id="UP000450012">
    <property type="component" value="Unassembled WGS sequence"/>
</dbReference>